<dbReference type="AlphaFoldDB" id="A0A1Z2LE99"/>
<protein>
    <recommendedName>
        <fullName evidence="1">Plasmid pRiA4b Orf3-like domain-containing protein</fullName>
    </recommendedName>
</protein>
<dbReference type="EMBL" id="CP021744">
    <property type="protein sequence ID" value="ARZ72605.1"/>
    <property type="molecule type" value="Genomic_DNA"/>
</dbReference>
<organism evidence="2 3">
    <name type="scientific">Streptomyces albireticuli</name>
    <dbReference type="NCBI Taxonomy" id="1940"/>
    <lineage>
        <taxon>Bacteria</taxon>
        <taxon>Bacillati</taxon>
        <taxon>Actinomycetota</taxon>
        <taxon>Actinomycetes</taxon>
        <taxon>Kitasatosporales</taxon>
        <taxon>Streptomycetaceae</taxon>
        <taxon>Streptomyces</taxon>
    </lineage>
</organism>
<evidence type="ECO:0000313" key="3">
    <source>
        <dbReference type="Proteomes" id="UP000195755"/>
    </source>
</evidence>
<evidence type="ECO:0000313" key="2">
    <source>
        <dbReference type="EMBL" id="ARZ72605.1"/>
    </source>
</evidence>
<sequence>MAGELWPRPGRVFAVSTGHTLHALAEAIDDAFARWDRSHLHEFEFPATGRRATEHRYLDGVEDPDVELDADVVCVGEVLQPGQEFRYTFDLGDNWRHTCRVESQPIEVTKVLGTVPERPLPYWGWGTIPDAYGRMWDGDTGENPVPAPPHRPWPWSNAPAPTLTTLHCPGQYTLLQDLDDR</sequence>
<name>A0A1Z2LE99_9ACTN</name>
<dbReference type="InterPro" id="IPR024047">
    <property type="entry name" value="MM3350-like_sf"/>
</dbReference>
<evidence type="ECO:0000259" key="1">
    <source>
        <dbReference type="Pfam" id="PF07929"/>
    </source>
</evidence>
<dbReference type="Proteomes" id="UP000195755">
    <property type="component" value="Chromosome"/>
</dbReference>
<feature type="domain" description="Plasmid pRiA4b Orf3-like" evidence="1">
    <location>
        <begin position="11"/>
        <end position="103"/>
    </location>
</feature>
<dbReference type="SUPFAM" id="SSF159941">
    <property type="entry name" value="MM3350-like"/>
    <property type="match status" value="1"/>
</dbReference>
<proteinExistence type="predicted"/>
<dbReference type="Pfam" id="PF07929">
    <property type="entry name" value="PRiA4_ORF3"/>
    <property type="match status" value="1"/>
</dbReference>
<accession>A0A1Z2LE99</accession>
<reference evidence="2 3" key="1">
    <citation type="submission" date="2017-06" db="EMBL/GenBank/DDBJ databases">
        <title>Streptomyces albireticuli Genome sequencing and assembly.</title>
        <authorList>
            <person name="Wang Y."/>
            <person name="Du B."/>
            <person name="Ding Y."/>
            <person name="Liu H."/>
            <person name="Hou Q."/>
            <person name="Liu K."/>
            <person name="Yao L."/>
            <person name="Wang C."/>
        </authorList>
    </citation>
    <scope>NUCLEOTIDE SEQUENCE [LARGE SCALE GENOMIC DNA]</scope>
    <source>
        <strain evidence="2 3">MDJK11</strain>
    </source>
</reference>
<dbReference type="Gene3D" id="3.10.290.30">
    <property type="entry name" value="MM3350-like"/>
    <property type="match status" value="1"/>
</dbReference>
<dbReference type="KEGG" id="salj:SMD11_7029"/>
<gene>
    <name evidence="2" type="ORF">SMD11_7029</name>
</gene>
<dbReference type="InterPro" id="IPR012912">
    <property type="entry name" value="Plasmid_pRiA4b_Orf3-like"/>
</dbReference>